<keyword evidence="3" id="KW-1185">Reference proteome</keyword>
<accession>K0N344</accession>
<dbReference type="InterPro" id="IPR024264">
    <property type="entry name" value="DUF3786"/>
</dbReference>
<dbReference type="EMBL" id="FO203503">
    <property type="protein sequence ID" value="CCK78529.1"/>
    <property type="molecule type" value="Genomic_DNA"/>
</dbReference>
<sequence length="210" mass="24476">MNQSSEIFEKYYRDYCDQIAKTNLASIQNILGIETDEDQILIRFFNKDYHYLISQNEITDASGNRPDYRICVILAKYILLCPEQLHNDTKWVSFKDFKKTSHFTNVNFFKSDTEQVILKHFSGRLDELFKAGKKLGGVRYEADMPYDLAIQFDALPRISLLLLFNDRDEEFPAQCTVLFQKHSEFYLDPESLGITSAVLANNLIKTMQNL</sequence>
<reference evidence="2 3" key="1">
    <citation type="journal article" date="2013" name="Environ. Microbiol.">
        <title>Complete genome, catabolic sub-proteomes and key-metabolites of Desulfobacula toluolica Tol2, a marine, aromatic compound-degrading, sulfate-reducing bacterium.</title>
        <authorList>
            <person name="Wohlbrand L."/>
            <person name="Jacob J.H."/>
            <person name="Kube M."/>
            <person name="Mussmann M."/>
            <person name="Jarling R."/>
            <person name="Beck A."/>
            <person name="Amann R."/>
            <person name="Wilkes H."/>
            <person name="Reinhardt R."/>
            <person name="Rabus R."/>
        </authorList>
    </citation>
    <scope>NUCLEOTIDE SEQUENCE [LARGE SCALE GENOMIC DNA]</scope>
    <source>
        <strain evidence="3">DSM 7467 / Tol2</strain>
    </source>
</reference>
<evidence type="ECO:0000313" key="2">
    <source>
        <dbReference type="EMBL" id="CCK78529.1"/>
    </source>
</evidence>
<dbReference type="Pfam" id="PF12654">
    <property type="entry name" value="DUF3786"/>
    <property type="match status" value="1"/>
</dbReference>
<feature type="domain" description="DUF3786" evidence="1">
    <location>
        <begin position="24"/>
        <end position="201"/>
    </location>
</feature>
<dbReference type="OrthoDB" id="5418701at2"/>
<dbReference type="STRING" id="651182.TOL2_C03590"/>
<proteinExistence type="predicted"/>
<evidence type="ECO:0000313" key="3">
    <source>
        <dbReference type="Proteomes" id="UP000007347"/>
    </source>
</evidence>
<organism evidence="2 3">
    <name type="scientific">Desulfobacula toluolica (strain DSM 7467 / Tol2)</name>
    <dbReference type="NCBI Taxonomy" id="651182"/>
    <lineage>
        <taxon>Bacteria</taxon>
        <taxon>Pseudomonadati</taxon>
        <taxon>Thermodesulfobacteriota</taxon>
        <taxon>Desulfobacteria</taxon>
        <taxon>Desulfobacterales</taxon>
        <taxon>Desulfobacteraceae</taxon>
        <taxon>Desulfobacula</taxon>
    </lineage>
</organism>
<dbReference type="RefSeq" id="WP_014955886.1">
    <property type="nucleotide sequence ID" value="NC_018645.1"/>
</dbReference>
<gene>
    <name evidence="2" type="ordered locus">TOL2_C03590</name>
</gene>
<name>K0N344_DESTT</name>
<dbReference type="AlphaFoldDB" id="K0N344"/>
<protein>
    <submittedName>
        <fullName evidence="2">Conserved uncharacterized protein</fullName>
    </submittedName>
</protein>
<dbReference type="HOGENOM" id="CLU_106581_2_0_7"/>
<dbReference type="Proteomes" id="UP000007347">
    <property type="component" value="Chromosome"/>
</dbReference>
<evidence type="ECO:0000259" key="1">
    <source>
        <dbReference type="Pfam" id="PF12654"/>
    </source>
</evidence>
<dbReference type="KEGG" id="dto:TOL2_C03590"/>